<dbReference type="PANTHER" id="PTHR19303:SF73">
    <property type="entry name" value="PROTEIN PDC2"/>
    <property type="match status" value="1"/>
</dbReference>
<accession>A0AAV4DTY1</accession>
<proteinExistence type="predicted"/>
<feature type="domain" description="DDE-1" evidence="1">
    <location>
        <begin position="4"/>
        <end position="161"/>
    </location>
</feature>
<sequence length="179" mass="20333">MDISKKLPLLVIGKAVKPRSFSNVKSLPLDYRANKKAWMTSSIFVDWLRKLDSKFFIQGRSVLMIVNNCPWHPAVNGLAAIRLDFLPSNTTSHTQPCDQGIIHSFKRHYREKIVKMFLSDNSNGESTTSNSSAFHVFVLNALYNMQWAWARVSRETVTNCFQHAGFNTPVSNPTQTQTV</sequence>
<dbReference type="GO" id="GO:0003677">
    <property type="term" value="F:DNA binding"/>
    <property type="evidence" value="ECO:0007669"/>
    <property type="project" value="TreeGrafter"/>
</dbReference>
<dbReference type="InterPro" id="IPR004875">
    <property type="entry name" value="DDE_SF_endonuclease_dom"/>
</dbReference>
<dbReference type="EMBL" id="BLXT01008352">
    <property type="protein sequence ID" value="GFO47802.1"/>
    <property type="molecule type" value="Genomic_DNA"/>
</dbReference>
<evidence type="ECO:0000313" key="2">
    <source>
        <dbReference type="EMBL" id="GFO47802.1"/>
    </source>
</evidence>
<reference evidence="2 3" key="1">
    <citation type="journal article" date="2021" name="Elife">
        <title>Chloroplast acquisition without the gene transfer in kleptoplastic sea slugs, Plakobranchus ocellatus.</title>
        <authorList>
            <person name="Maeda T."/>
            <person name="Takahashi S."/>
            <person name="Yoshida T."/>
            <person name="Shimamura S."/>
            <person name="Takaki Y."/>
            <person name="Nagai Y."/>
            <person name="Toyoda A."/>
            <person name="Suzuki Y."/>
            <person name="Arimoto A."/>
            <person name="Ishii H."/>
            <person name="Satoh N."/>
            <person name="Nishiyama T."/>
            <person name="Hasebe M."/>
            <person name="Maruyama T."/>
            <person name="Minagawa J."/>
            <person name="Obokata J."/>
            <person name="Shigenobu S."/>
        </authorList>
    </citation>
    <scope>NUCLEOTIDE SEQUENCE [LARGE SCALE GENOMIC DNA]</scope>
</reference>
<protein>
    <submittedName>
        <fullName evidence="2">Tigger transposable element-derived protein</fullName>
    </submittedName>
</protein>
<dbReference type="AlphaFoldDB" id="A0AAV4DTY1"/>
<dbReference type="PANTHER" id="PTHR19303">
    <property type="entry name" value="TRANSPOSON"/>
    <property type="match status" value="1"/>
</dbReference>
<organism evidence="2 3">
    <name type="scientific">Plakobranchus ocellatus</name>
    <dbReference type="NCBI Taxonomy" id="259542"/>
    <lineage>
        <taxon>Eukaryota</taxon>
        <taxon>Metazoa</taxon>
        <taxon>Spiralia</taxon>
        <taxon>Lophotrochozoa</taxon>
        <taxon>Mollusca</taxon>
        <taxon>Gastropoda</taxon>
        <taxon>Heterobranchia</taxon>
        <taxon>Euthyneura</taxon>
        <taxon>Panpulmonata</taxon>
        <taxon>Sacoglossa</taxon>
        <taxon>Placobranchoidea</taxon>
        <taxon>Plakobranchidae</taxon>
        <taxon>Plakobranchus</taxon>
    </lineage>
</organism>
<dbReference type="GO" id="GO:0005634">
    <property type="term" value="C:nucleus"/>
    <property type="evidence" value="ECO:0007669"/>
    <property type="project" value="TreeGrafter"/>
</dbReference>
<evidence type="ECO:0000313" key="3">
    <source>
        <dbReference type="Proteomes" id="UP000735302"/>
    </source>
</evidence>
<dbReference type="Proteomes" id="UP000735302">
    <property type="component" value="Unassembled WGS sequence"/>
</dbReference>
<dbReference type="Pfam" id="PF03184">
    <property type="entry name" value="DDE_1"/>
    <property type="match status" value="1"/>
</dbReference>
<name>A0AAV4DTY1_9GAST</name>
<keyword evidence="3" id="KW-1185">Reference proteome</keyword>
<comment type="caution">
    <text evidence="2">The sequence shown here is derived from an EMBL/GenBank/DDBJ whole genome shotgun (WGS) entry which is preliminary data.</text>
</comment>
<gene>
    <name evidence="2" type="ORF">PoB_007430700</name>
</gene>
<evidence type="ECO:0000259" key="1">
    <source>
        <dbReference type="Pfam" id="PF03184"/>
    </source>
</evidence>
<dbReference type="InterPro" id="IPR050863">
    <property type="entry name" value="CenT-Element_Derived"/>
</dbReference>